<name>A0A150GF64_GONPE</name>
<comment type="caution">
    <text evidence="2">The sequence shown here is derived from an EMBL/GenBank/DDBJ whole genome shotgun (WGS) entry which is preliminary data.</text>
</comment>
<dbReference type="AlphaFoldDB" id="A0A150GF64"/>
<reference evidence="3" key="1">
    <citation type="journal article" date="2016" name="Nat. Commun.">
        <title>The Gonium pectorale genome demonstrates co-option of cell cycle regulation during the evolution of multicellularity.</title>
        <authorList>
            <person name="Hanschen E.R."/>
            <person name="Marriage T.N."/>
            <person name="Ferris P.J."/>
            <person name="Hamaji T."/>
            <person name="Toyoda A."/>
            <person name="Fujiyama A."/>
            <person name="Neme R."/>
            <person name="Noguchi H."/>
            <person name="Minakuchi Y."/>
            <person name="Suzuki M."/>
            <person name="Kawai-Toyooka H."/>
            <person name="Smith D.R."/>
            <person name="Sparks H."/>
            <person name="Anderson J."/>
            <person name="Bakaric R."/>
            <person name="Luria V."/>
            <person name="Karger A."/>
            <person name="Kirschner M.W."/>
            <person name="Durand P.M."/>
            <person name="Michod R.E."/>
            <person name="Nozaki H."/>
            <person name="Olson B.J."/>
        </authorList>
    </citation>
    <scope>NUCLEOTIDE SEQUENCE [LARGE SCALE GENOMIC DNA]</scope>
    <source>
        <strain evidence="3">NIES-2863</strain>
    </source>
</reference>
<gene>
    <name evidence="2" type="ORF">GPECTOR_29g120</name>
</gene>
<dbReference type="EMBL" id="LSYV01000030">
    <property type="protein sequence ID" value="KXZ48215.1"/>
    <property type="molecule type" value="Genomic_DNA"/>
</dbReference>
<evidence type="ECO:0000256" key="1">
    <source>
        <dbReference type="SAM" id="SignalP"/>
    </source>
</evidence>
<dbReference type="Proteomes" id="UP000075714">
    <property type="component" value="Unassembled WGS sequence"/>
</dbReference>
<feature type="chain" id="PRO_5007562045" evidence="1">
    <location>
        <begin position="31"/>
        <end position="157"/>
    </location>
</feature>
<evidence type="ECO:0000313" key="2">
    <source>
        <dbReference type="EMBL" id="KXZ48215.1"/>
    </source>
</evidence>
<feature type="signal peptide" evidence="1">
    <location>
        <begin position="1"/>
        <end position="30"/>
    </location>
</feature>
<accession>A0A150GF64</accession>
<keyword evidence="3" id="KW-1185">Reference proteome</keyword>
<protein>
    <submittedName>
        <fullName evidence="2">Uncharacterized protein</fullName>
    </submittedName>
</protein>
<keyword evidence="1" id="KW-0732">Signal</keyword>
<organism evidence="2 3">
    <name type="scientific">Gonium pectorale</name>
    <name type="common">Green alga</name>
    <dbReference type="NCBI Taxonomy" id="33097"/>
    <lineage>
        <taxon>Eukaryota</taxon>
        <taxon>Viridiplantae</taxon>
        <taxon>Chlorophyta</taxon>
        <taxon>core chlorophytes</taxon>
        <taxon>Chlorophyceae</taxon>
        <taxon>CS clade</taxon>
        <taxon>Chlamydomonadales</taxon>
        <taxon>Volvocaceae</taxon>
        <taxon>Gonium</taxon>
    </lineage>
</organism>
<evidence type="ECO:0000313" key="3">
    <source>
        <dbReference type="Proteomes" id="UP000075714"/>
    </source>
</evidence>
<proteinExistence type="predicted"/>
<sequence length="157" mass="15993">MARSRSPKPGSAASALILASFLILSLSTCAKPDATDGSSHGDHDCNCEGTAAAGARAQAGINLAASPNATSFKAPGGEVVNTVVATPQQAISATAAQQPSPPAGGKAAAVATAFEAHHPWFWKTHPFLAAAIQDKTNRKLLSRQQPQKMNLQVGVGQ</sequence>